<protein>
    <submittedName>
        <fullName evidence="1">Uncharacterized protein</fullName>
    </submittedName>
</protein>
<accession>A0A0S4QMD1</accession>
<dbReference type="Proteomes" id="UP000198802">
    <property type="component" value="Unassembled WGS sequence"/>
</dbReference>
<reference evidence="2" key="1">
    <citation type="submission" date="2015-11" db="EMBL/GenBank/DDBJ databases">
        <authorList>
            <person name="Varghese N."/>
        </authorList>
    </citation>
    <scope>NUCLEOTIDE SEQUENCE [LARGE SCALE GENOMIC DNA]</scope>
    <source>
        <strain evidence="2">DSM 45899</strain>
    </source>
</reference>
<name>A0A0S4QMD1_9ACTN</name>
<sequence>MPPVALTTATATALITPTAPQPAVSGAQSGVRGALAPRPLLRLVGSEQVDGSEGPAEVVHGWGGPVTCNCRPCAMARHPASMPRLRVVD</sequence>
<evidence type="ECO:0000313" key="1">
    <source>
        <dbReference type="EMBL" id="CUU55718.1"/>
    </source>
</evidence>
<proteinExistence type="predicted"/>
<keyword evidence="2" id="KW-1185">Reference proteome</keyword>
<dbReference type="AlphaFoldDB" id="A0A0S4QMD1"/>
<dbReference type="EMBL" id="FAOZ01000005">
    <property type="protein sequence ID" value="CUU55718.1"/>
    <property type="molecule type" value="Genomic_DNA"/>
</dbReference>
<gene>
    <name evidence="1" type="ORF">Ga0074812_105371</name>
</gene>
<evidence type="ECO:0000313" key="2">
    <source>
        <dbReference type="Proteomes" id="UP000198802"/>
    </source>
</evidence>
<organism evidence="1 2">
    <name type="scientific">Parafrankia irregularis</name>
    <dbReference type="NCBI Taxonomy" id="795642"/>
    <lineage>
        <taxon>Bacteria</taxon>
        <taxon>Bacillati</taxon>
        <taxon>Actinomycetota</taxon>
        <taxon>Actinomycetes</taxon>
        <taxon>Frankiales</taxon>
        <taxon>Frankiaceae</taxon>
        <taxon>Parafrankia</taxon>
    </lineage>
</organism>